<dbReference type="PANTHER" id="PTHR33528">
    <property type="entry name" value="OS07G0239500 PROTEIN"/>
    <property type="match status" value="1"/>
</dbReference>
<protein>
    <submittedName>
        <fullName evidence="1">Uncharacterized protein</fullName>
    </submittedName>
</protein>
<name>A0A2G9GMF1_9LAMI</name>
<dbReference type="Proteomes" id="UP000231279">
    <property type="component" value="Unassembled WGS sequence"/>
</dbReference>
<dbReference type="AlphaFoldDB" id="A0A2G9GMF1"/>
<dbReference type="InterPro" id="IPR027854">
    <property type="entry name" value="STMP1"/>
</dbReference>
<gene>
    <name evidence="1" type="ORF">CDL12_20964</name>
</gene>
<proteinExistence type="predicted"/>
<dbReference type="EMBL" id="NKXS01004403">
    <property type="protein sequence ID" value="PIN06484.1"/>
    <property type="molecule type" value="Genomic_DNA"/>
</dbReference>
<comment type="caution">
    <text evidence="1">The sequence shown here is derived from an EMBL/GenBank/DDBJ whole genome shotgun (WGS) entry which is preliminary data.</text>
</comment>
<sequence length="55" mass="6282">MVVFRRSFIFMAGTLFGVYIAQNYSVPNVSKLFKAGFVMAKHLEGTYRKSNKSED</sequence>
<reference evidence="2" key="1">
    <citation type="journal article" date="2018" name="Gigascience">
        <title>Genome assembly of the Pink Ipe (Handroanthus impetiginosus, Bignoniaceae), a highly valued, ecologically keystone Neotropical timber forest tree.</title>
        <authorList>
            <person name="Silva-Junior O.B."/>
            <person name="Grattapaglia D."/>
            <person name="Novaes E."/>
            <person name="Collevatti R.G."/>
        </authorList>
    </citation>
    <scope>NUCLEOTIDE SEQUENCE [LARGE SCALE GENOMIC DNA]</scope>
    <source>
        <strain evidence="2">cv. UFG-1</strain>
    </source>
</reference>
<dbReference type="OrthoDB" id="2012160at2759"/>
<dbReference type="PANTHER" id="PTHR33528:SF14">
    <property type="entry name" value="SOLUTE CARRIER FAMILY 35 MEMBER A4"/>
    <property type="match status" value="1"/>
</dbReference>
<keyword evidence="2" id="KW-1185">Reference proteome</keyword>
<dbReference type="Pfam" id="PF15054">
    <property type="entry name" value="DUF4535"/>
    <property type="match status" value="1"/>
</dbReference>
<evidence type="ECO:0000313" key="2">
    <source>
        <dbReference type="Proteomes" id="UP000231279"/>
    </source>
</evidence>
<accession>A0A2G9GMF1</accession>
<organism evidence="1 2">
    <name type="scientific">Handroanthus impetiginosus</name>
    <dbReference type="NCBI Taxonomy" id="429701"/>
    <lineage>
        <taxon>Eukaryota</taxon>
        <taxon>Viridiplantae</taxon>
        <taxon>Streptophyta</taxon>
        <taxon>Embryophyta</taxon>
        <taxon>Tracheophyta</taxon>
        <taxon>Spermatophyta</taxon>
        <taxon>Magnoliopsida</taxon>
        <taxon>eudicotyledons</taxon>
        <taxon>Gunneridae</taxon>
        <taxon>Pentapetalae</taxon>
        <taxon>asterids</taxon>
        <taxon>lamiids</taxon>
        <taxon>Lamiales</taxon>
        <taxon>Bignoniaceae</taxon>
        <taxon>Crescentiina</taxon>
        <taxon>Tabebuia alliance</taxon>
        <taxon>Handroanthus</taxon>
    </lineage>
</organism>
<evidence type="ECO:0000313" key="1">
    <source>
        <dbReference type="EMBL" id="PIN06484.1"/>
    </source>
</evidence>
<dbReference type="STRING" id="429701.A0A2G9GMF1"/>